<keyword evidence="2" id="KW-0732">Signal</keyword>
<dbReference type="InterPro" id="IPR004890">
    <property type="entry name" value="Lipoprotein_10_C"/>
</dbReference>
<accession>C5J6C7</accession>
<sequence length="646" mass="72118">MILKKTKNYKKLLLSLVSIFTPAAILASCGTYNDGSPKNQTYQYLTSNATQKDETVYLTTSQGKFWPLISALDTFGAGTNGLIPYYNKTFKDDADFVPVKLLLNTESKAISQAQTAENIGSILQNNGDTLPSIALADASTSFVVNRYNRLLDISKSEINPALFGDKISRAYNDLNLNNNTFYNIPFNLNDVDATSFNLDNLRIVFEILKQGGAKIDENMDIYKQAQASKDVGNSTKENNLFSVIKAKSNNPFADLTVNKETFTTIENALDFSIKFVQGIEIDESKKAKLDESTENISIFDIDYSQNVLIKNILSKTGKTFWSPSGDGTQLDYNIATDQELESSFKEAYNKFTANLPEIKVDITKNGKTSKKVIQAFQFKNFKSDFKGFGEWGSHDILRYKTAFGFVPAVGIKQSIDSFTSRILGFEDGQNFATYKDVYTIGQPVKARPDSPFNAYWPGGSSLIAIKTGNEKVDKGTIKFLNWLFKGSNKITGKDMSNLDYLIETSAYFVPTKETTTQEKLEQIKALYQKTLEEIKASEDAAGIEKHQTFSLFKKENDITNNAKLEKLNLSLYDKLSNLRSVIVSLESLLNHIDDPKTKMILDTGNSTTNKISTTILDSLIDRTKVENSETKTAEQIYTSIQNTVKS</sequence>
<dbReference type="PROSITE" id="PS51257">
    <property type="entry name" value="PROKAR_LIPOPROTEIN"/>
    <property type="match status" value="1"/>
</dbReference>
<dbReference type="Pfam" id="PF03202">
    <property type="entry name" value="Lipoprotein_10"/>
    <property type="match status" value="1"/>
</dbReference>
<evidence type="ECO:0000259" key="3">
    <source>
        <dbReference type="Pfam" id="PF03202"/>
    </source>
</evidence>
<protein>
    <submittedName>
        <fullName evidence="4">Lipoprotein</fullName>
    </submittedName>
</protein>
<evidence type="ECO:0000313" key="5">
    <source>
        <dbReference type="Proteomes" id="UP000001491"/>
    </source>
</evidence>
<dbReference type="eggNOG" id="ENOG5030MEJ">
    <property type="taxonomic scope" value="Bacteria"/>
</dbReference>
<dbReference type="HOGENOM" id="CLU_030256_0_0_14"/>
<keyword evidence="4" id="KW-0449">Lipoprotein</keyword>
<dbReference type="Proteomes" id="UP000001491">
    <property type="component" value="Chromosome"/>
</dbReference>
<proteinExistence type="inferred from homology"/>
<dbReference type="EMBL" id="FM864216">
    <property type="protein sequence ID" value="CAT05019.1"/>
    <property type="molecule type" value="Genomic_DNA"/>
</dbReference>
<gene>
    <name evidence="4" type="ordered locus">MCJ_003280</name>
</gene>
<organism evidence="4 5">
    <name type="scientific">Mesomycoplasma conjunctivae (strain ATCC 25834 / NCTC 10147 / HRC/581)</name>
    <name type="common">Mycoplasma conjunctivae</name>
    <dbReference type="NCBI Taxonomy" id="572263"/>
    <lineage>
        <taxon>Bacteria</taxon>
        <taxon>Bacillati</taxon>
        <taxon>Mycoplasmatota</taxon>
        <taxon>Mycoplasmoidales</taxon>
        <taxon>Metamycoplasmataceae</taxon>
        <taxon>Mesomycoplasma</taxon>
    </lineage>
</organism>
<name>C5J6C7_MESCH</name>
<evidence type="ECO:0000313" key="4">
    <source>
        <dbReference type="EMBL" id="CAT05019.1"/>
    </source>
</evidence>
<dbReference type="NCBIfam" id="NF045826">
    <property type="entry name" value="lipo_P68"/>
    <property type="match status" value="1"/>
</dbReference>
<dbReference type="AlphaFoldDB" id="C5J6C7"/>
<comment type="similarity">
    <text evidence="1">Belongs to the MG185/MG260 family.</text>
</comment>
<feature type="chain" id="PRO_5002953480" evidence="2">
    <location>
        <begin position="28"/>
        <end position="646"/>
    </location>
</feature>
<feature type="signal peptide" evidence="2">
    <location>
        <begin position="1"/>
        <end position="27"/>
    </location>
</feature>
<dbReference type="KEGG" id="mco:MCJ_003280"/>
<reference evidence="5" key="1">
    <citation type="journal article" date="2009" name="BMC Bioinformatics">
        <title>The Mycoplasma conjunctivae genome sequencing, annotation and analysis.</title>
        <authorList>
            <person name="Calderon-Copete S.P."/>
            <person name="Wigger G."/>
            <person name="Wunderlin C."/>
            <person name="Schmidheini T."/>
            <person name="Frey J."/>
            <person name="Quail M.A."/>
            <person name="Falquet L."/>
        </authorList>
    </citation>
    <scope>NUCLEOTIDE SEQUENCE [LARGE SCALE GENOMIC DNA]</scope>
    <source>
        <strain evidence="5">ATCC 25834 / NCTC 10147 / HRC/581</strain>
    </source>
</reference>
<dbReference type="InterPro" id="IPR054825">
    <property type="entry name" value="P68-like"/>
</dbReference>
<keyword evidence="5" id="KW-1185">Reference proteome</keyword>
<evidence type="ECO:0000256" key="1">
    <source>
        <dbReference type="ARBA" id="ARBA00009031"/>
    </source>
</evidence>
<feature type="domain" description="Mycoplasma lipoprotein C-terminal" evidence="3">
    <location>
        <begin position="459"/>
        <end position="535"/>
    </location>
</feature>
<evidence type="ECO:0000256" key="2">
    <source>
        <dbReference type="SAM" id="SignalP"/>
    </source>
</evidence>